<protein>
    <recommendedName>
        <fullName evidence="2">F-box domain-containing protein</fullName>
    </recommendedName>
</protein>
<dbReference type="EMBL" id="CAJOAX010000002">
    <property type="protein sequence ID" value="CAF3473299.1"/>
    <property type="molecule type" value="Genomic_DNA"/>
</dbReference>
<evidence type="ECO:0000256" key="1">
    <source>
        <dbReference type="SAM" id="MobiDB-lite"/>
    </source>
</evidence>
<evidence type="ECO:0000313" key="5">
    <source>
        <dbReference type="EMBL" id="CAF3473299.1"/>
    </source>
</evidence>
<dbReference type="Proteomes" id="UP000663889">
    <property type="component" value="Unassembled WGS sequence"/>
</dbReference>
<dbReference type="PROSITE" id="PS50181">
    <property type="entry name" value="FBOX"/>
    <property type="match status" value="1"/>
</dbReference>
<reference evidence="3" key="1">
    <citation type="submission" date="2021-02" db="EMBL/GenBank/DDBJ databases">
        <authorList>
            <person name="Nowell W R."/>
        </authorList>
    </citation>
    <scope>NUCLEOTIDE SEQUENCE</scope>
</reference>
<dbReference type="AlphaFoldDB" id="A0A813SQM6"/>
<evidence type="ECO:0000313" key="4">
    <source>
        <dbReference type="EMBL" id="CAF1284373.1"/>
    </source>
</evidence>
<feature type="compositionally biased region" description="Acidic residues" evidence="1">
    <location>
        <begin position="238"/>
        <end position="264"/>
    </location>
</feature>
<dbReference type="EMBL" id="CAJNOU010002047">
    <property type="protein sequence ID" value="CAF1284373.1"/>
    <property type="molecule type" value="Genomic_DNA"/>
</dbReference>
<name>A0A813SQM6_9BILA</name>
<dbReference type="InterPro" id="IPR001810">
    <property type="entry name" value="F-box_dom"/>
</dbReference>
<dbReference type="OrthoDB" id="10048767at2759"/>
<comment type="caution">
    <text evidence="3">The sequence shown here is derived from an EMBL/GenBank/DDBJ whole genome shotgun (WGS) entry which is preliminary data.</text>
</comment>
<sequence length="264" mass="30309">MNQSNVDLLDLPNEILLIILKKLDNKDVLYSLLDVDNQRLDIIVQENIFTNTLNSVLTTFTDDISSVSDTIVDRFCINILSRIHHNIKSLIVNSVSMERILLVTDYPNLTELKLFSFNEHESSLTKVELLEIAVKCAPSRRYKVDEAAKRFDVKILRLSVRHCVLNLVELAWAGFKNYIRNNNTNFRLVDVHNLAIEYLAAVDKPLSTSYFQHAKKYEDRFKEADKYVQEMVDPILDGSDDDDEIFDDNSSDDGSLDDSEETDA</sequence>
<evidence type="ECO:0000313" key="7">
    <source>
        <dbReference type="Proteomes" id="UP000663882"/>
    </source>
</evidence>
<dbReference type="Proteomes" id="UP000663823">
    <property type="component" value="Unassembled WGS sequence"/>
</dbReference>
<gene>
    <name evidence="6" type="ORF">FNK824_LOCUS3187</name>
    <name evidence="5" type="ORF">OTI717_LOCUS75</name>
    <name evidence="3" type="ORF">RFH988_LOCUS3792</name>
    <name evidence="4" type="ORF">SEV965_LOCUS25432</name>
</gene>
<feature type="domain" description="F-box" evidence="2">
    <location>
        <begin position="5"/>
        <end position="52"/>
    </location>
</feature>
<evidence type="ECO:0000313" key="3">
    <source>
        <dbReference type="EMBL" id="CAF0798445.1"/>
    </source>
</evidence>
<dbReference type="Proteomes" id="UP000663882">
    <property type="component" value="Unassembled WGS sequence"/>
</dbReference>
<dbReference type="EMBL" id="CAJOBE010000208">
    <property type="protein sequence ID" value="CAF3596396.1"/>
    <property type="molecule type" value="Genomic_DNA"/>
</dbReference>
<evidence type="ECO:0000313" key="6">
    <source>
        <dbReference type="EMBL" id="CAF3596396.1"/>
    </source>
</evidence>
<organism evidence="3 7">
    <name type="scientific">Rotaria sordida</name>
    <dbReference type="NCBI Taxonomy" id="392033"/>
    <lineage>
        <taxon>Eukaryota</taxon>
        <taxon>Metazoa</taxon>
        <taxon>Spiralia</taxon>
        <taxon>Gnathifera</taxon>
        <taxon>Rotifera</taxon>
        <taxon>Eurotatoria</taxon>
        <taxon>Bdelloidea</taxon>
        <taxon>Philodinida</taxon>
        <taxon>Philodinidae</taxon>
        <taxon>Rotaria</taxon>
    </lineage>
</organism>
<evidence type="ECO:0000259" key="2">
    <source>
        <dbReference type="PROSITE" id="PS50181"/>
    </source>
</evidence>
<dbReference type="Proteomes" id="UP000663874">
    <property type="component" value="Unassembled WGS sequence"/>
</dbReference>
<dbReference type="EMBL" id="CAJNOO010000094">
    <property type="protein sequence ID" value="CAF0798445.1"/>
    <property type="molecule type" value="Genomic_DNA"/>
</dbReference>
<feature type="region of interest" description="Disordered" evidence="1">
    <location>
        <begin position="235"/>
        <end position="264"/>
    </location>
</feature>
<accession>A0A813SQM6</accession>
<proteinExistence type="predicted"/>